<gene>
    <name evidence="1" type="ORF">MELA_02720</name>
</gene>
<protein>
    <submittedName>
        <fullName evidence="1">Uncharacterized protein</fullName>
    </submittedName>
</protein>
<name>A0A564ZLV6_9BACT</name>
<accession>A0A564ZLV6</accession>
<dbReference type="EMBL" id="CABIKM010000052">
    <property type="protein sequence ID" value="VUZ86319.1"/>
    <property type="molecule type" value="Genomic_DNA"/>
</dbReference>
<proteinExistence type="predicted"/>
<reference evidence="1 2" key="1">
    <citation type="submission" date="2019-07" db="EMBL/GenBank/DDBJ databases">
        <authorList>
            <person name="Cremers G."/>
        </authorList>
    </citation>
    <scope>NUCLEOTIDE SEQUENCE [LARGE SCALE GENOMIC DNA]</scope>
</reference>
<dbReference type="AlphaFoldDB" id="A0A564ZLV6"/>
<feature type="non-terminal residue" evidence="1">
    <location>
        <position position="1"/>
    </location>
</feature>
<keyword evidence="2" id="KW-1185">Reference proteome</keyword>
<evidence type="ECO:0000313" key="2">
    <source>
        <dbReference type="Proteomes" id="UP000334340"/>
    </source>
</evidence>
<dbReference type="Proteomes" id="UP000334340">
    <property type="component" value="Unassembled WGS sequence"/>
</dbReference>
<organism evidence="1 2">
    <name type="scientific">Candidatus Methylomirabilis lanthanidiphila</name>
    <dbReference type="NCBI Taxonomy" id="2211376"/>
    <lineage>
        <taxon>Bacteria</taxon>
        <taxon>Candidatus Methylomirabilota</taxon>
        <taxon>Candidatus Methylomirabilia</taxon>
        <taxon>Candidatus Methylomirabilales</taxon>
        <taxon>Candidatus Methylomirabilaceae</taxon>
        <taxon>Candidatus Methylomirabilis</taxon>
    </lineage>
</organism>
<sequence>VGVSLILTQRADPVACYDSQRLVFTPASVGFMPWHMLTGVRNNSLKKAARYRGEKPPRPDLPKREDLEATSRRFAVKYLLGVMNSTAARDFLRAHRRSNIHLYPDDWKKLPVPDVTADKQGPIIKLVDKILATKRTNPAADVSALEAEIDAFVSRLYGLNSDEIAIVEGSEDRR</sequence>
<evidence type="ECO:0000313" key="1">
    <source>
        <dbReference type="EMBL" id="VUZ86319.1"/>
    </source>
</evidence>